<sequence>MEDLGKIKYALGIRITQTQELASLIKDKFINQILVKFSIEQAKAPSSPLPSNYKEPKTLTSTPPKLPPFNFQSGVGLLQYLVQCTRPNLSFSTSYLSRFLESPCKPHYQAVIHTLKYVSITQHFTLTLGQNYLNHLHSDWGGSSEKKSFSGSIIYFHGALGWRAHKQKVVALSSPEAEYNAMSESAQDLA</sequence>
<protein>
    <recommendedName>
        <fullName evidence="3">Reverse transcriptase Ty1/copia-type domain-containing protein</fullName>
    </recommendedName>
</protein>
<keyword evidence="2" id="KW-1185">Reference proteome</keyword>
<reference evidence="1" key="1">
    <citation type="submission" date="2021-03" db="EMBL/GenBank/DDBJ databases">
        <title>Draft genome sequence of rust myrtle Austropuccinia psidii MF-1, a brazilian biotype.</title>
        <authorList>
            <person name="Quecine M.C."/>
            <person name="Pachon D.M.R."/>
            <person name="Bonatelli M.L."/>
            <person name="Correr F.H."/>
            <person name="Franceschini L.M."/>
            <person name="Leite T.F."/>
            <person name="Margarido G.R.A."/>
            <person name="Almeida C.A."/>
            <person name="Ferrarezi J.A."/>
            <person name="Labate C.A."/>
        </authorList>
    </citation>
    <scope>NUCLEOTIDE SEQUENCE</scope>
    <source>
        <strain evidence="1">MF-1</strain>
    </source>
</reference>
<proteinExistence type="predicted"/>
<dbReference type="OrthoDB" id="2517509at2759"/>
<evidence type="ECO:0008006" key="3">
    <source>
        <dbReference type="Google" id="ProtNLM"/>
    </source>
</evidence>
<evidence type="ECO:0000313" key="1">
    <source>
        <dbReference type="EMBL" id="MBW0505132.1"/>
    </source>
</evidence>
<name>A0A9Q3DN82_9BASI</name>
<dbReference type="Proteomes" id="UP000765509">
    <property type="component" value="Unassembled WGS sequence"/>
</dbReference>
<comment type="caution">
    <text evidence="1">The sequence shown here is derived from an EMBL/GenBank/DDBJ whole genome shotgun (WGS) entry which is preliminary data.</text>
</comment>
<evidence type="ECO:0000313" key="2">
    <source>
        <dbReference type="Proteomes" id="UP000765509"/>
    </source>
</evidence>
<dbReference type="PANTHER" id="PTHR11439">
    <property type="entry name" value="GAG-POL-RELATED RETROTRANSPOSON"/>
    <property type="match status" value="1"/>
</dbReference>
<gene>
    <name evidence="1" type="ORF">O181_044847</name>
</gene>
<accession>A0A9Q3DN82</accession>
<dbReference type="EMBL" id="AVOT02018327">
    <property type="protein sequence ID" value="MBW0505132.1"/>
    <property type="molecule type" value="Genomic_DNA"/>
</dbReference>
<dbReference type="AlphaFoldDB" id="A0A9Q3DN82"/>
<organism evidence="1 2">
    <name type="scientific">Austropuccinia psidii MF-1</name>
    <dbReference type="NCBI Taxonomy" id="1389203"/>
    <lineage>
        <taxon>Eukaryota</taxon>
        <taxon>Fungi</taxon>
        <taxon>Dikarya</taxon>
        <taxon>Basidiomycota</taxon>
        <taxon>Pucciniomycotina</taxon>
        <taxon>Pucciniomycetes</taxon>
        <taxon>Pucciniales</taxon>
        <taxon>Sphaerophragmiaceae</taxon>
        <taxon>Austropuccinia</taxon>
    </lineage>
</organism>